<organism evidence="10 11">
    <name type="scientific">Myodes glareolus</name>
    <name type="common">Bank vole</name>
    <name type="synonym">Clethrionomys glareolus</name>
    <dbReference type="NCBI Taxonomy" id="447135"/>
    <lineage>
        <taxon>Eukaryota</taxon>
        <taxon>Metazoa</taxon>
        <taxon>Chordata</taxon>
        <taxon>Craniata</taxon>
        <taxon>Vertebrata</taxon>
        <taxon>Euteleostomi</taxon>
        <taxon>Mammalia</taxon>
        <taxon>Eutheria</taxon>
        <taxon>Euarchontoglires</taxon>
        <taxon>Glires</taxon>
        <taxon>Rodentia</taxon>
        <taxon>Myomorpha</taxon>
        <taxon>Muroidea</taxon>
        <taxon>Cricetidae</taxon>
        <taxon>Arvicolinae</taxon>
        <taxon>Myodes</taxon>
    </lineage>
</organism>
<dbReference type="GO" id="GO:0140297">
    <property type="term" value="F:DNA-binding transcription factor binding"/>
    <property type="evidence" value="ECO:0007669"/>
    <property type="project" value="TreeGrafter"/>
</dbReference>
<keyword evidence="11" id="KW-1185">Reference proteome</keyword>
<dbReference type="AlphaFoldDB" id="A0AAW0IDZ5"/>
<dbReference type="GO" id="GO:0046872">
    <property type="term" value="F:metal ion binding"/>
    <property type="evidence" value="ECO:0007669"/>
    <property type="project" value="UniProtKB-KW"/>
</dbReference>
<evidence type="ECO:0000313" key="10">
    <source>
        <dbReference type="EMBL" id="KAK7812399.1"/>
    </source>
</evidence>
<keyword evidence="5" id="KW-0440">LIM domain</keyword>
<dbReference type="Gene3D" id="2.10.110.10">
    <property type="entry name" value="Cysteine Rich Protein"/>
    <property type="match status" value="1"/>
</dbReference>
<protein>
    <recommendedName>
        <fullName evidence="7">Rhombotin-2</fullName>
    </recommendedName>
    <alternativeName>
        <fullName evidence="8">LIM domain only protein 2</fullName>
    </alternativeName>
</protein>
<keyword evidence="6" id="KW-0539">Nucleus</keyword>
<evidence type="ECO:0000259" key="9">
    <source>
        <dbReference type="Pfam" id="PF00412"/>
    </source>
</evidence>
<dbReference type="GO" id="GO:0005634">
    <property type="term" value="C:nucleus"/>
    <property type="evidence" value="ECO:0007669"/>
    <property type="project" value="UniProtKB-SubCell"/>
</dbReference>
<evidence type="ECO:0000256" key="1">
    <source>
        <dbReference type="ARBA" id="ARBA00004123"/>
    </source>
</evidence>
<evidence type="ECO:0000256" key="8">
    <source>
        <dbReference type="ARBA" id="ARBA00041884"/>
    </source>
</evidence>
<keyword evidence="4" id="KW-0862">Zinc</keyword>
<keyword evidence="2" id="KW-0479">Metal-binding</keyword>
<dbReference type="Proteomes" id="UP001488838">
    <property type="component" value="Unassembled WGS sequence"/>
</dbReference>
<gene>
    <name evidence="10" type="ORF">U0070_001497</name>
</gene>
<dbReference type="GO" id="GO:0045944">
    <property type="term" value="P:positive regulation of transcription by RNA polymerase II"/>
    <property type="evidence" value="ECO:0007669"/>
    <property type="project" value="TreeGrafter"/>
</dbReference>
<keyword evidence="3" id="KW-0677">Repeat</keyword>
<comment type="subcellular location">
    <subcellularLocation>
        <location evidence="1">Nucleus</location>
    </subcellularLocation>
</comment>
<evidence type="ECO:0000256" key="6">
    <source>
        <dbReference type="ARBA" id="ARBA00023242"/>
    </source>
</evidence>
<name>A0AAW0IDZ5_MYOGA</name>
<evidence type="ECO:0000256" key="7">
    <source>
        <dbReference type="ARBA" id="ARBA00040621"/>
    </source>
</evidence>
<dbReference type="GO" id="GO:0003713">
    <property type="term" value="F:transcription coactivator activity"/>
    <property type="evidence" value="ECO:0007669"/>
    <property type="project" value="TreeGrafter"/>
</dbReference>
<comment type="caution">
    <text evidence="10">The sequence shown here is derived from an EMBL/GenBank/DDBJ whole genome shotgun (WGS) entry which is preliminary data.</text>
</comment>
<dbReference type="PANTHER" id="PTHR45787">
    <property type="entry name" value="LD11652P"/>
    <property type="match status" value="1"/>
</dbReference>
<dbReference type="EMBL" id="JBBHLL010000152">
    <property type="protein sequence ID" value="KAK7812399.1"/>
    <property type="molecule type" value="Genomic_DNA"/>
</dbReference>
<dbReference type="Pfam" id="PF00412">
    <property type="entry name" value="LIM"/>
    <property type="match status" value="1"/>
</dbReference>
<dbReference type="InterPro" id="IPR050945">
    <property type="entry name" value="LMO_RBTN_TF"/>
</dbReference>
<sequence>MAFLRKDQVEMRNSILHEEHSADGRPERRQLTQVSGRSMVLPLSLPDPSLSQQLVSRQVSCDQATPPPIPNYIRGPQRHSLHLHRLKEEPPKTEFWGSFWFCQDSHHFPVALATQIALAVGVVTGLGVSNWLYLRGVNQSPEVILVVTAIKAQAQSGTCQSNYCGNAGYFDCSEFLVALYKLNTNYTLIWRAEAMRIHACEMTMRVKDNVYHLECFKCAACRKHLCVGDRYFPINSDINKFFYEGDMGN</sequence>
<feature type="domain" description="LIM zinc-binding" evidence="9">
    <location>
        <begin position="196"/>
        <end position="235"/>
    </location>
</feature>
<dbReference type="PANTHER" id="PTHR45787:SF3">
    <property type="entry name" value="RHOMBOTIN-2"/>
    <property type="match status" value="1"/>
</dbReference>
<evidence type="ECO:0000256" key="5">
    <source>
        <dbReference type="ARBA" id="ARBA00023038"/>
    </source>
</evidence>
<evidence type="ECO:0000256" key="3">
    <source>
        <dbReference type="ARBA" id="ARBA00022737"/>
    </source>
</evidence>
<evidence type="ECO:0000256" key="4">
    <source>
        <dbReference type="ARBA" id="ARBA00022833"/>
    </source>
</evidence>
<evidence type="ECO:0000313" key="11">
    <source>
        <dbReference type="Proteomes" id="UP001488838"/>
    </source>
</evidence>
<reference evidence="10 11" key="1">
    <citation type="journal article" date="2023" name="bioRxiv">
        <title>Conserved and derived expression patterns and positive selection on dental genes reveal complex evolutionary context of ever-growing rodent molars.</title>
        <authorList>
            <person name="Calamari Z.T."/>
            <person name="Song A."/>
            <person name="Cohen E."/>
            <person name="Akter M."/>
            <person name="Roy R.D."/>
            <person name="Hallikas O."/>
            <person name="Christensen M.M."/>
            <person name="Li P."/>
            <person name="Marangoni P."/>
            <person name="Jernvall J."/>
            <person name="Klein O.D."/>
        </authorList>
    </citation>
    <scope>NUCLEOTIDE SEQUENCE [LARGE SCALE GENOMIC DNA]</scope>
    <source>
        <strain evidence="10">V071</strain>
    </source>
</reference>
<proteinExistence type="predicted"/>
<evidence type="ECO:0000256" key="2">
    <source>
        <dbReference type="ARBA" id="ARBA00022723"/>
    </source>
</evidence>
<accession>A0AAW0IDZ5</accession>
<dbReference type="InterPro" id="IPR001781">
    <property type="entry name" value="Znf_LIM"/>
</dbReference>